<dbReference type="PANTHER" id="PTHR43124">
    <property type="entry name" value="PURINE EFFLUX PUMP PBUE"/>
    <property type="match status" value="1"/>
</dbReference>
<proteinExistence type="predicted"/>
<dbReference type="InterPro" id="IPR050189">
    <property type="entry name" value="MFS_Efflux_Transporters"/>
</dbReference>
<evidence type="ECO:0000256" key="1">
    <source>
        <dbReference type="ARBA" id="ARBA00004651"/>
    </source>
</evidence>
<dbReference type="Pfam" id="PF07690">
    <property type="entry name" value="MFS_1"/>
    <property type="match status" value="1"/>
</dbReference>
<evidence type="ECO:0000256" key="6">
    <source>
        <dbReference type="SAM" id="Phobius"/>
    </source>
</evidence>
<sequence>MGCGTVGTTIISPALSSITEQFSVDEANSQSLLSGYFISLAFFQLFYGVLSDRYGRRRPLFVGLAILALGGLTAAFAESFEILILARILQGFGAASVYSIIRAIISDSYGRLESASTLALITGIMLIVPICSFAFGGLITDLVSWRGVMLGIFLAGLVPLVLNIILLPETNLHPIKKVDLMNFTRDYLALMTNRLFLAFMLASSCCVGIWFTMIGFIPFEYHRIGVDTAEVGLWFMLSPIGFAFGNFLTKHLVHQLGLEKMAQLGGLLSVFAISALLLPSLIGVSHPILIGIPSFFFGFSAGFVMATTTIGAIASAGELGGSASGIVGATQMGFGVLGGSMVVSIGGYEHFEKGVAVLIGLAVLSTIFSTSAKHLSKNSRTS</sequence>
<evidence type="ECO:0000313" key="8">
    <source>
        <dbReference type="EMBL" id="MAH63637.1"/>
    </source>
</evidence>
<protein>
    <submittedName>
        <fullName evidence="8">MFS transporter</fullName>
    </submittedName>
</protein>
<feature type="transmembrane region" description="Helical" evidence="6">
    <location>
        <begin position="195"/>
        <end position="219"/>
    </location>
</feature>
<dbReference type="GO" id="GO:0022857">
    <property type="term" value="F:transmembrane transporter activity"/>
    <property type="evidence" value="ECO:0007669"/>
    <property type="project" value="InterPro"/>
</dbReference>
<gene>
    <name evidence="8" type="ORF">CMN54_09375</name>
</gene>
<dbReference type="PANTHER" id="PTHR43124:SF3">
    <property type="entry name" value="CHLORAMPHENICOL EFFLUX PUMP RV0191"/>
    <property type="match status" value="1"/>
</dbReference>
<keyword evidence="5 6" id="KW-0472">Membrane</keyword>
<feature type="transmembrane region" description="Helical" evidence="6">
    <location>
        <begin position="59"/>
        <end position="77"/>
    </location>
</feature>
<evidence type="ECO:0000256" key="5">
    <source>
        <dbReference type="ARBA" id="ARBA00023136"/>
    </source>
</evidence>
<keyword evidence="4 6" id="KW-1133">Transmembrane helix</keyword>
<feature type="domain" description="Major facilitator superfamily (MFS) profile" evidence="7">
    <location>
        <begin position="1"/>
        <end position="377"/>
    </location>
</feature>
<comment type="subcellular location">
    <subcellularLocation>
        <location evidence="1">Cell membrane</location>
        <topology evidence="1">Multi-pass membrane protein</topology>
    </subcellularLocation>
</comment>
<dbReference type="AlphaFoldDB" id="A0A2D6YK93"/>
<accession>A0A2D6YK93</accession>
<feature type="transmembrane region" description="Helical" evidence="6">
    <location>
        <begin position="354"/>
        <end position="372"/>
    </location>
</feature>
<reference evidence="9" key="1">
    <citation type="submission" date="2017-09" db="EMBL/GenBank/DDBJ databases">
        <title>The Reconstruction of 2,631 Draft Metagenome-Assembled Genomes from the Global Oceans.</title>
        <authorList>
            <person name="Tully B.J."/>
            <person name="Graham E.D."/>
            <person name="Heidelberg J.F."/>
        </authorList>
    </citation>
    <scope>NUCLEOTIDE SEQUENCE [LARGE SCALE GENOMIC DNA]</scope>
</reference>
<evidence type="ECO:0000256" key="4">
    <source>
        <dbReference type="ARBA" id="ARBA00022989"/>
    </source>
</evidence>
<dbReference type="EMBL" id="NZEX01000103">
    <property type="protein sequence ID" value="MAH63637.1"/>
    <property type="molecule type" value="Genomic_DNA"/>
</dbReference>
<dbReference type="Gene3D" id="1.20.1720.10">
    <property type="entry name" value="Multidrug resistance protein D"/>
    <property type="match status" value="1"/>
</dbReference>
<name>A0A2D6YK93_9DELT</name>
<dbReference type="InterPro" id="IPR011701">
    <property type="entry name" value="MFS"/>
</dbReference>
<feature type="transmembrane region" description="Helical" evidence="6">
    <location>
        <begin position="145"/>
        <end position="167"/>
    </location>
</feature>
<evidence type="ECO:0000256" key="3">
    <source>
        <dbReference type="ARBA" id="ARBA00022692"/>
    </source>
</evidence>
<keyword evidence="2" id="KW-1003">Cell membrane</keyword>
<dbReference type="SUPFAM" id="SSF103473">
    <property type="entry name" value="MFS general substrate transporter"/>
    <property type="match status" value="1"/>
</dbReference>
<dbReference type="InterPro" id="IPR036259">
    <property type="entry name" value="MFS_trans_sf"/>
</dbReference>
<feature type="transmembrane region" description="Helical" evidence="6">
    <location>
        <begin position="117"/>
        <end position="139"/>
    </location>
</feature>
<feature type="transmembrane region" description="Helical" evidence="6">
    <location>
        <begin position="326"/>
        <end position="348"/>
    </location>
</feature>
<organism evidence="8 9">
    <name type="scientific">SAR324 cluster bacterium</name>
    <dbReference type="NCBI Taxonomy" id="2024889"/>
    <lineage>
        <taxon>Bacteria</taxon>
        <taxon>Deltaproteobacteria</taxon>
        <taxon>SAR324 cluster</taxon>
    </lineage>
</organism>
<feature type="transmembrane region" description="Helical" evidence="6">
    <location>
        <begin position="261"/>
        <end position="282"/>
    </location>
</feature>
<dbReference type="InterPro" id="IPR020846">
    <property type="entry name" value="MFS_dom"/>
</dbReference>
<feature type="transmembrane region" description="Helical" evidence="6">
    <location>
        <begin position="83"/>
        <end position="105"/>
    </location>
</feature>
<feature type="transmembrane region" description="Helical" evidence="6">
    <location>
        <begin position="32"/>
        <end position="50"/>
    </location>
</feature>
<keyword evidence="3 6" id="KW-0812">Transmembrane</keyword>
<dbReference type="GO" id="GO:0005886">
    <property type="term" value="C:plasma membrane"/>
    <property type="evidence" value="ECO:0007669"/>
    <property type="project" value="UniProtKB-SubCell"/>
</dbReference>
<feature type="transmembrane region" description="Helical" evidence="6">
    <location>
        <begin position="231"/>
        <end position="249"/>
    </location>
</feature>
<dbReference type="Proteomes" id="UP000226525">
    <property type="component" value="Unassembled WGS sequence"/>
</dbReference>
<evidence type="ECO:0000313" key="9">
    <source>
        <dbReference type="Proteomes" id="UP000226525"/>
    </source>
</evidence>
<evidence type="ECO:0000259" key="7">
    <source>
        <dbReference type="PROSITE" id="PS50850"/>
    </source>
</evidence>
<feature type="transmembrane region" description="Helical" evidence="6">
    <location>
        <begin position="288"/>
        <end position="314"/>
    </location>
</feature>
<dbReference type="PROSITE" id="PS50850">
    <property type="entry name" value="MFS"/>
    <property type="match status" value="1"/>
</dbReference>
<evidence type="ECO:0000256" key="2">
    <source>
        <dbReference type="ARBA" id="ARBA00022475"/>
    </source>
</evidence>
<comment type="caution">
    <text evidence="8">The sequence shown here is derived from an EMBL/GenBank/DDBJ whole genome shotgun (WGS) entry which is preliminary data.</text>
</comment>